<protein>
    <submittedName>
        <fullName evidence="1">AAA family ATPase</fullName>
    </submittedName>
</protein>
<dbReference type="PANTHER" id="PTHR37816">
    <property type="entry name" value="YALI0E33011P"/>
    <property type="match status" value="1"/>
</dbReference>
<dbReference type="PANTHER" id="PTHR37816:SF1">
    <property type="entry name" value="TOXIN"/>
    <property type="match status" value="1"/>
</dbReference>
<reference evidence="1 2" key="1">
    <citation type="submission" date="2017-09" db="EMBL/GenBank/DDBJ databases">
        <title>Comparative genomics of rhizobia isolated from Phaseolus vulgaris in China.</title>
        <authorList>
            <person name="Tong W."/>
        </authorList>
    </citation>
    <scope>NUCLEOTIDE SEQUENCE [LARGE SCALE GENOMIC DNA]</scope>
    <source>
        <strain evidence="1 2">FH14</strain>
    </source>
</reference>
<dbReference type="RefSeq" id="WP_097537285.1">
    <property type="nucleotide sequence ID" value="NZ_JAVLSE010000010.1"/>
</dbReference>
<organism evidence="1 2">
    <name type="scientific">Rhizobium hidalgonense</name>
    <dbReference type="NCBI Taxonomy" id="1538159"/>
    <lineage>
        <taxon>Bacteria</taxon>
        <taxon>Pseudomonadati</taxon>
        <taxon>Pseudomonadota</taxon>
        <taxon>Alphaproteobacteria</taxon>
        <taxon>Hyphomicrobiales</taxon>
        <taxon>Rhizobiaceae</taxon>
        <taxon>Rhizobium/Agrobacterium group</taxon>
        <taxon>Rhizobium</taxon>
    </lineage>
</organism>
<dbReference type="InterPro" id="IPR027417">
    <property type="entry name" value="P-loop_NTPase"/>
</dbReference>
<evidence type="ECO:0000313" key="1">
    <source>
        <dbReference type="EMBL" id="PDT19759.1"/>
    </source>
</evidence>
<sequence length="188" mass="21071">MELTNRSDTFERVLIMGNGGTGKTWLSRRLGEQLRRPIIHLDDIHWEPGGDGTARDRTLRDAMVKTAAEAESWVMEGVYGQLVNMVLGRVTALIWIDLPVEACIANVKERGIQGGESETQFAGLLKWVAEYRIRKNNWNSFDAHAQLYSGFSGPKWLLQDREAVTRFTDRLPRSASGFIDTGTEFGGA</sequence>
<gene>
    <name evidence="1" type="ORF">CO674_31185</name>
</gene>
<dbReference type="InterPro" id="IPR052922">
    <property type="entry name" value="Cytidylate_Kinase-2"/>
</dbReference>
<keyword evidence="2" id="KW-1185">Reference proteome</keyword>
<dbReference type="Gene3D" id="3.40.50.300">
    <property type="entry name" value="P-loop containing nucleotide triphosphate hydrolases"/>
    <property type="match status" value="1"/>
</dbReference>
<name>A0ABX4JI72_9HYPH</name>
<dbReference type="Proteomes" id="UP000219914">
    <property type="component" value="Unassembled WGS sequence"/>
</dbReference>
<dbReference type="EMBL" id="NWSY01000036">
    <property type="protein sequence ID" value="PDT19759.1"/>
    <property type="molecule type" value="Genomic_DNA"/>
</dbReference>
<proteinExistence type="predicted"/>
<accession>A0ABX4JI72</accession>
<evidence type="ECO:0000313" key="2">
    <source>
        <dbReference type="Proteomes" id="UP000219914"/>
    </source>
</evidence>
<comment type="caution">
    <text evidence="1">The sequence shown here is derived from an EMBL/GenBank/DDBJ whole genome shotgun (WGS) entry which is preliminary data.</text>
</comment>
<dbReference type="SUPFAM" id="SSF52540">
    <property type="entry name" value="P-loop containing nucleoside triphosphate hydrolases"/>
    <property type="match status" value="1"/>
</dbReference>